<dbReference type="AlphaFoldDB" id="A0A814R3Y5"/>
<reference evidence="6" key="1">
    <citation type="submission" date="2021-02" db="EMBL/GenBank/DDBJ databases">
        <authorList>
            <person name="Nowell W R."/>
        </authorList>
    </citation>
    <scope>NUCLEOTIDE SEQUENCE</scope>
</reference>
<dbReference type="Pfam" id="PF03781">
    <property type="entry name" value="FGE-sulfatase"/>
    <property type="match status" value="1"/>
</dbReference>
<dbReference type="GO" id="GO:0032259">
    <property type="term" value="P:methylation"/>
    <property type="evidence" value="ECO:0007669"/>
    <property type="project" value="UniProtKB-KW"/>
</dbReference>
<accession>A0A814R3Y5</accession>
<dbReference type="Proteomes" id="UP000663882">
    <property type="component" value="Unassembled WGS sequence"/>
</dbReference>
<proteinExistence type="inferred from homology"/>
<evidence type="ECO:0000256" key="2">
    <source>
        <dbReference type="ARBA" id="ARBA00022603"/>
    </source>
</evidence>
<dbReference type="InterPro" id="IPR029063">
    <property type="entry name" value="SAM-dependent_MTases_sf"/>
</dbReference>
<protein>
    <submittedName>
        <fullName evidence="6">Uncharacterized protein</fullName>
    </submittedName>
</protein>
<dbReference type="PANTHER" id="PTHR43397:SF1">
    <property type="entry name" value="ERGOTHIONEINE BIOSYNTHESIS PROTEIN 1"/>
    <property type="match status" value="1"/>
</dbReference>
<feature type="domain" description="Histidine-specific methyltransferase SAM-dependent" evidence="5">
    <location>
        <begin position="308"/>
        <end position="392"/>
    </location>
</feature>
<evidence type="ECO:0000259" key="4">
    <source>
        <dbReference type="Pfam" id="PF03781"/>
    </source>
</evidence>
<evidence type="ECO:0000256" key="3">
    <source>
        <dbReference type="ARBA" id="ARBA00022679"/>
    </source>
</evidence>
<dbReference type="Pfam" id="PF10017">
    <property type="entry name" value="Methyltransf_33"/>
    <property type="match status" value="1"/>
</dbReference>
<dbReference type="InterPro" id="IPR042095">
    <property type="entry name" value="SUMF_sf"/>
</dbReference>
<comment type="similarity">
    <text evidence="1">Belongs to the sulfatase-modifying factor family.</text>
</comment>
<evidence type="ECO:0000259" key="5">
    <source>
        <dbReference type="Pfam" id="PF10017"/>
    </source>
</evidence>
<dbReference type="Gene3D" id="3.40.50.150">
    <property type="entry name" value="Vaccinia Virus protein VP39"/>
    <property type="match status" value="1"/>
</dbReference>
<dbReference type="InterPro" id="IPR005532">
    <property type="entry name" value="SUMF_dom"/>
</dbReference>
<feature type="domain" description="Sulfatase-modifying factor enzyme-like" evidence="4">
    <location>
        <begin position="40"/>
        <end position="285"/>
    </location>
</feature>
<dbReference type="EMBL" id="CAJNOO010001276">
    <property type="protein sequence ID" value="CAF1126707.1"/>
    <property type="molecule type" value="Genomic_DNA"/>
</dbReference>
<dbReference type="InterPro" id="IPR016187">
    <property type="entry name" value="CTDL_fold"/>
</dbReference>
<dbReference type="InterPro" id="IPR051128">
    <property type="entry name" value="EgtD_Methyltrsf_superfamily"/>
</dbReference>
<comment type="caution">
    <text evidence="6">The sequence shown here is derived from an EMBL/GenBank/DDBJ whole genome shotgun (WGS) entry which is preliminary data.</text>
</comment>
<evidence type="ECO:0000256" key="1">
    <source>
        <dbReference type="ARBA" id="ARBA00005310"/>
    </source>
</evidence>
<dbReference type="InterPro" id="IPR019257">
    <property type="entry name" value="MeTrfase_dom"/>
</dbReference>
<keyword evidence="3" id="KW-0808">Transferase</keyword>
<sequence>MLHQEILMHLFVQLPIESLRLNYINEYDFVQHNTISSLPNNTWIMFPGGQALLGKPYSNEISTFPFGWDNEFPCESIYVSIFEMQSHPIRNGDFLQFILDNGYTTSDWWDENIFIWITKSDIRHPSTWIIHENSYQINFVLQRNILIEYVLDHLVLVSHVEAKAYCRWLSKKTGEQIELPTESEWIHALWNSSDCIRSVLITNNCNIDFHHLHTLPIYSNNNEELQWQGSAFEWTSNILLIFFDNHHFVLLGGSFATDATLIRRTFRNWYQDTYQYVFVTFRCVKRINHIDNKLTQIDHDAIVATLRSAIYTQITQLDEYYPSAQELKLLYQRVNDIKSTIIYHSNFENYSSSTIHFIELGCGGGKKVEAWLTPWINSIDDISIVYHPVDISIVYHPVDISIVYHPVDISIVYHPVDISQHAIDSLIQLLKKTFNENIIEQHIKPVCSTCENMYTKINTDIMGIQVVMLMDCTIGNFSSYDQKNIKYSEDAPVMQLLRLIRQNLRIGD</sequence>
<organism evidence="6 7">
    <name type="scientific">Rotaria sordida</name>
    <dbReference type="NCBI Taxonomy" id="392033"/>
    <lineage>
        <taxon>Eukaryota</taxon>
        <taxon>Metazoa</taxon>
        <taxon>Spiralia</taxon>
        <taxon>Gnathifera</taxon>
        <taxon>Rotifera</taxon>
        <taxon>Eurotatoria</taxon>
        <taxon>Bdelloidea</taxon>
        <taxon>Philodinida</taxon>
        <taxon>Philodinidae</taxon>
        <taxon>Rotaria</taxon>
    </lineage>
</organism>
<dbReference type="Gene3D" id="3.90.1580.10">
    <property type="entry name" value="paralog of FGE (formylglycine-generating enzyme)"/>
    <property type="match status" value="1"/>
</dbReference>
<gene>
    <name evidence="6" type="ORF">RFH988_LOCUS20644</name>
</gene>
<keyword evidence="2" id="KW-0489">Methyltransferase</keyword>
<dbReference type="OrthoDB" id="659at2759"/>
<evidence type="ECO:0000313" key="7">
    <source>
        <dbReference type="Proteomes" id="UP000663882"/>
    </source>
</evidence>
<name>A0A814R3Y5_9BILA</name>
<evidence type="ECO:0000313" key="6">
    <source>
        <dbReference type="EMBL" id="CAF1126707.1"/>
    </source>
</evidence>
<dbReference type="PANTHER" id="PTHR43397">
    <property type="entry name" value="ERGOTHIONEINE BIOSYNTHESIS PROTEIN 1"/>
    <property type="match status" value="1"/>
</dbReference>
<dbReference type="GO" id="GO:0008168">
    <property type="term" value="F:methyltransferase activity"/>
    <property type="evidence" value="ECO:0007669"/>
    <property type="project" value="UniProtKB-KW"/>
</dbReference>
<dbReference type="SUPFAM" id="SSF56436">
    <property type="entry name" value="C-type lectin-like"/>
    <property type="match status" value="1"/>
</dbReference>